<protein>
    <submittedName>
        <fullName evidence="2">Uncharacterized protein</fullName>
    </submittedName>
</protein>
<comment type="caution">
    <text evidence="2">The sequence shown here is derived from an EMBL/GenBank/DDBJ whole genome shotgun (WGS) entry which is preliminary data.</text>
</comment>
<evidence type="ECO:0000313" key="2">
    <source>
        <dbReference type="EMBL" id="GIH16462.1"/>
    </source>
</evidence>
<evidence type="ECO:0000256" key="1">
    <source>
        <dbReference type="SAM" id="Phobius"/>
    </source>
</evidence>
<gene>
    <name evidence="2" type="ORF">Raf01_46340</name>
</gene>
<feature type="transmembrane region" description="Helical" evidence="1">
    <location>
        <begin position="12"/>
        <end position="32"/>
    </location>
</feature>
<keyword evidence="1" id="KW-1133">Transmembrane helix</keyword>
<organism evidence="2 3">
    <name type="scientific">Rugosimonospora africana</name>
    <dbReference type="NCBI Taxonomy" id="556532"/>
    <lineage>
        <taxon>Bacteria</taxon>
        <taxon>Bacillati</taxon>
        <taxon>Actinomycetota</taxon>
        <taxon>Actinomycetes</taxon>
        <taxon>Micromonosporales</taxon>
        <taxon>Micromonosporaceae</taxon>
        <taxon>Rugosimonospora</taxon>
    </lineage>
</organism>
<dbReference type="EMBL" id="BONZ01000043">
    <property type="protein sequence ID" value="GIH16462.1"/>
    <property type="molecule type" value="Genomic_DNA"/>
</dbReference>
<dbReference type="AlphaFoldDB" id="A0A8J3QUW6"/>
<keyword evidence="1" id="KW-0472">Membrane</keyword>
<keyword evidence="1" id="KW-0812">Transmembrane</keyword>
<accession>A0A8J3QUW6</accession>
<dbReference type="Proteomes" id="UP000642748">
    <property type="component" value="Unassembled WGS sequence"/>
</dbReference>
<evidence type="ECO:0000313" key="3">
    <source>
        <dbReference type="Proteomes" id="UP000642748"/>
    </source>
</evidence>
<name>A0A8J3QUW6_9ACTN</name>
<keyword evidence="3" id="KW-1185">Reference proteome</keyword>
<sequence length="39" mass="3816">MASRVGKGATVWIVIVAIVIIGIILAITLSCGGKGGGGY</sequence>
<proteinExistence type="predicted"/>
<reference evidence="2" key="1">
    <citation type="submission" date="2021-01" db="EMBL/GenBank/DDBJ databases">
        <title>Whole genome shotgun sequence of Rugosimonospora africana NBRC 104875.</title>
        <authorList>
            <person name="Komaki H."/>
            <person name="Tamura T."/>
        </authorList>
    </citation>
    <scope>NUCLEOTIDE SEQUENCE</scope>
    <source>
        <strain evidence="2">NBRC 104875</strain>
    </source>
</reference>
<dbReference type="PROSITE" id="PS51257">
    <property type="entry name" value="PROKAR_LIPOPROTEIN"/>
    <property type="match status" value="1"/>
</dbReference>